<reference evidence="1" key="1">
    <citation type="submission" date="2023-03" db="EMBL/GenBank/DDBJ databases">
        <title>Andean soil-derived lignocellulolytic bacterial consortium as a source of novel taxa and putative plastic-active enzymes.</title>
        <authorList>
            <person name="Diaz-Garcia L."/>
            <person name="Chuvochina M."/>
            <person name="Feuerriegel G."/>
            <person name="Bunk B."/>
            <person name="Sproer C."/>
            <person name="Streit W.R."/>
            <person name="Rodriguez L.M."/>
            <person name="Overmann J."/>
            <person name="Jimenez D.J."/>
        </authorList>
    </citation>
    <scope>NUCLEOTIDE SEQUENCE</scope>
    <source>
        <strain evidence="1">MAG 876</strain>
    </source>
</reference>
<dbReference type="Proteomes" id="UP001216329">
    <property type="component" value="Chromosome"/>
</dbReference>
<evidence type="ECO:0000313" key="1">
    <source>
        <dbReference type="EMBL" id="WEK32867.1"/>
    </source>
</evidence>
<proteinExistence type="predicted"/>
<dbReference type="AlphaFoldDB" id="A0AAJ5WNH5"/>
<dbReference type="EMBL" id="CP119325">
    <property type="protein sequence ID" value="WEK32867.1"/>
    <property type="molecule type" value="Genomic_DNA"/>
</dbReference>
<sequence length="98" mass="11535">MPTASELTSLAHRAHEDLKSWSSFVALTEFVWQDSGVVSNARRWQAIWFEMEIVNALALAEWEEQGFPCDWLNRWREEYQSDAQTLLSKLFCLIVRQE</sequence>
<accession>A0AAJ5WNH5</accession>
<gene>
    <name evidence="1" type="ORF">P0Y58_11955</name>
</gene>
<protein>
    <submittedName>
        <fullName evidence="1">Uncharacterized protein</fullName>
    </submittedName>
</protein>
<organism evidence="1 2">
    <name type="scientific">Candidatus Pseudomonas phytovorans</name>
    <dbReference type="NCBI Taxonomy" id="3121377"/>
    <lineage>
        <taxon>Bacteria</taxon>
        <taxon>Pseudomonadati</taxon>
        <taxon>Pseudomonadota</taxon>
        <taxon>Gammaproteobacteria</taxon>
        <taxon>Pseudomonadales</taxon>
        <taxon>Pseudomonadaceae</taxon>
        <taxon>Pseudomonas</taxon>
    </lineage>
</organism>
<evidence type="ECO:0000313" key="2">
    <source>
        <dbReference type="Proteomes" id="UP001216329"/>
    </source>
</evidence>
<name>A0AAJ5WNH5_9PSED</name>